<gene>
    <name evidence="2" type="ORF">DVR12_15590</name>
</gene>
<dbReference type="AlphaFoldDB" id="A0A3E1Y843"/>
<accession>A0A3E1Y843</accession>
<keyword evidence="1" id="KW-0812">Transmembrane</keyword>
<proteinExistence type="predicted"/>
<dbReference type="Proteomes" id="UP000260644">
    <property type="component" value="Unassembled WGS sequence"/>
</dbReference>
<feature type="transmembrane region" description="Helical" evidence="1">
    <location>
        <begin position="38"/>
        <end position="58"/>
    </location>
</feature>
<sequence>MKQAFTSKSNYRHLIQTGFIKVKLAYASVKSIPPEWKLMYALIIIMGLRLVAIAVYVIKQL</sequence>
<reference evidence="2 3" key="1">
    <citation type="submission" date="2018-07" db="EMBL/GenBank/DDBJ databases">
        <title>Chitinophaga K2CV101002-2 sp. nov., isolated from a monsoon evergreen broad-leaved forest soil.</title>
        <authorList>
            <person name="Lv Y."/>
        </authorList>
    </citation>
    <scope>NUCLEOTIDE SEQUENCE [LARGE SCALE GENOMIC DNA]</scope>
    <source>
        <strain evidence="2 3">GDMCC 1.1288</strain>
    </source>
</reference>
<dbReference type="EMBL" id="QPMM01000008">
    <property type="protein sequence ID" value="RFS21323.1"/>
    <property type="molecule type" value="Genomic_DNA"/>
</dbReference>
<protein>
    <submittedName>
        <fullName evidence="2">Uncharacterized protein</fullName>
    </submittedName>
</protein>
<keyword evidence="3" id="KW-1185">Reference proteome</keyword>
<organism evidence="2 3">
    <name type="scientific">Chitinophaga silvatica</name>
    <dbReference type="NCBI Taxonomy" id="2282649"/>
    <lineage>
        <taxon>Bacteria</taxon>
        <taxon>Pseudomonadati</taxon>
        <taxon>Bacteroidota</taxon>
        <taxon>Chitinophagia</taxon>
        <taxon>Chitinophagales</taxon>
        <taxon>Chitinophagaceae</taxon>
        <taxon>Chitinophaga</taxon>
    </lineage>
</organism>
<comment type="caution">
    <text evidence="2">The sequence shown here is derived from an EMBL/GenBank/DDBJ whole genome shotgun (WGS) entry which is preliminary data.</text>
</comment>
<keyword evidence="1" id="KW-0472">Membrane</keyword>
<evidence type="ECO:0000313" key="3">
    <source>
        <dbReference type="Proteomes" id="UP000260644"/>
    </source>
</evidence>
<name>A0A3E1Y843_9BACT</name>
<evidence type="ECO:0000313" key="2">
    <source>
        <dbReference type="EMBL" id="RFS21323.1"/>
    </source>
</evidence>
<keyword evidence="1" id="KW-1133">Transmembrane helix</keyword>
<evidence type="ECO:0000256" key="1">
    <source>
        <dbReference type="SAM" id="Phobius"/>
    </source>
</evidence>